<keyword evidence="1" id="KW-1133">Transmembrane helix</keyword>
<keyword evidence="3" id="KW-1185">Reference proteome</keyword>
<reference evidence="2" key="1">
    <citation type="journal article" date="2020" name="New Phytol.">
        <title>Comparative genomics reveals dynamic genome evolution in host specialist ectomycorrhizal fungi.</title>
        <authorList>
            <person name="Lofgren L.A."/>
            <person name="Nguyen N.H."/>
            <person name="Vilgalys R."/>
            <person name="Ruytinx J."/>
            <person name="Liao H.L."/>
            <person name="Branco S."/>
            <person name="Kuo A."/>
            <person name="LaButti K."/>
            <person name="Lipzen A."/>
            <person name="Andreopoulos W."/>
            <person name="Pangilinan J."/>
            <person name="Riley R."/>
            <person name="Hundley H."/>
            <person name="Na H."/>
            <person name="Barry K."/>
            <person name="Grigoriev I.V."/>
            <person name="Stajich J.E."/>
            <person name="Kennedy P.G."/>
        </authorList>
    </citation>
    <scope>NUCLEOTIDE SEQUENCE</scope>
    <source>
        <strain evidence="2">FC203</strain>
    </source>
</reference>
<dbReference type="GeneID" id="64660159"/>
<organism evidence="2 3">
    <name type="scientific">Suillus fuscotomentosus</name>
    <dbReference type="NCBI Taxonomy" id="1912939"/>
    <lineage>
        <taxon>Eukaryota</taxon>
        <taxon>Fungi</taxon>
        <taxon>Dikarya</taxon>
        <taxon>Basidiomycota</taxon>
        <taxon>Agaricomycotina</taxon>
        <taxon>Agaricomycetes</taxon>
        <taxon>Agaricomycetidae</taxon>
        <taxon>Boletales</taxon>
        <taxon>Suillineae</taxon>
        <taxon>Suillaceae</taxon>
        <taxon>Suillus</taxon>
    </lineage>
</organism>
<keyword evidence="1" id="KW-0812">Transmembrane</keyword>
<dbReference type="RefSeq" id="XP_041234051.1">
    <property type="nucleotide sequence ID" value="XM_041365861.1"/>
</dbReference>
<comment type="caution">
    <text evidence="2">The sequence shown here is derived from an EMBL/GenBank/DDBJ whole genome shotgun (WGS) entry which is preliminary data.</text>
</comment>
<name>A0AAD4ELX3_9AGAM</name>
<feature type="transmembrane region" description="Helical" evidence="1">
    <location>
        <begin position="6"/>
        <end position="26"/>
    </location>
</feature>
<dbReference type="EMBL" id="JABBWK010000001">
    <property type="protein sequence ID" value="KAG1908476.1"/>
    <property type="molecule type" value="Genomic_DNA"/>
</dbReference>
<dbReference type="AlphaFoldDB" id="A0AAD4ELX3"/>
<evidence type="ECO:0000256" key="1">
    <source>
        <dbReference type="SAM" id="Phobius"/>
    </source>
</evidence>
<sequence length="138" mass="15416">MFAVIISQLYIIFLLLLVNKILLLVYKSYNIDFDLVPIIGGNHALEAPDGTKLEHFLSWVQCLPDREPPAWLSLPPTAERVIAVAQVNELLNKLRKMRTLVDDDELGSAANPSKSQTFTSDAVSGLRNYTEYSAKAIQ</sequence>
<keyword evidence="1" id="KW-0472">Membrane</keyword>
<evidence type="ECO:0000313" key="3">
    <source>
        <dbReference type="Proteomes" id="UP001195769"/>
    </source>
</evidence>
<dbReference type="Proteomes" id="UP001195769">
    <property type="component" value="Unassembled WGS sequence"/>
</dbReference>
<gene>
    <name evidence="2" type="ORF">F5891DRAFT_1179993</name>
</gene>
<protein>
    <submittedName>
        <fullName evidence="2">Uncharacterized protein</fullName>
    </submittedName>
</protein>
<proteinExistence type="predicted"/>
<accession>A0AAD4ELX3</accession>
<evidence type="ECO:0000313" key="2">
    <source>
        <dbReference type="EMBL" id="KAG1908476.1"/>
    </source>
</evidence>